<evidence type="ECO:0008006" key="4">
    <source>
        <dbReference type="Google" id="ProtNLM"/>
    </source>
</evidence>
<dbReference type="RefSeq" id="WP_203948079.1">
    <property type="nucleotide sequence ID" value="NZ_BOOR01000057.1"/>
</dbReference>
<keyword evidence="3" id="KW-1185">Reference proteome</keyword>
<gene>
    <name evidence="2" type="ORF">Pth03_63650</name>
</gene>
<name>A0A8J3VAE0_9ACTN</name>
<feature type="signal peptide" evidence="1">
    <location>
        <begin position="1"/>
        <end position="28"/>
    </location>
</feature>
<evidence type="ECO:0000313" key="3">
    <source>
        <dbReference type="Proteomes" id="UP000605992"/>
    </source>
</evidence>
<reference evidence="2" key="1">
    <citation type="submission" date="2021-01" db="EMBL/GenBank/DDBJ databases">
        <title>Whole genome shotgun sequence of Planotetraspora thailandica NBRC 104271.</title>
        <authorList>
            <person name="Komaki H."/>
            <person name="Tamura T."/>
        </authorList>
    </citation>
    <scope>NUCLEOTIDE SEQUENCE</scope>
    <source>
        <strain evidence="2">NBRC 104271</strain>
    </source>
</reference>
<keyword evidence="1" id="KW-0732">Signal</keyword>
<evidence type="ECO:0000313" key="2">
    <source>
        <dbReference type="EMBL" id="GII57976.1"/>
    </source>
</evidence>
<feature type="chain" id="PRO_5035160931" description="Lectin-like protein BA14k" evidence="1">
    <location>
        <begin position="29"/>
        <end position="94"/>
    </location>
</feature>
<comment type="caution">
    <text evidence="2">The sequence shown here is derived from an EMBL/GenBank/DDBJ whole genome shotgun (WGS) entry which is preliminary data.</text>
</comment>
<proteinExistence type="predicted"/>
<organism evidence="2 3">
    <name type="scientific">Planotetraspora thailandica</name>
    <dbReference type="NCBI Taxonomy" id="487172"/>
    <lineage>
        <taxon>Bacteria</taxon>
        <taxon>Bacillati</taxon>
        <taxon>Actinomycetota</taxon>
        <taxon>Actinomycetes</taxon>
        <taxon>Streptosporangiales</taxon>
        <taxon>Streptosporangiaceae</taxon>
        <taxon>Planotetraspora</taxon>
    </lineage>
</organism>
<dbReference type="EMBL" id="BOOR01000057">
    <property type="protein sequence ID" value="GII57976.1"/>
    <property type="molecule type" value="Genomic_DNA"/>
</dbReference>
<dbReference type="Proteomes" id="UP000605992">
    <property type="component" value="Unassembled WGS sequence"/>
</dbReference>
<accession>A0A8J3VAE0</accession>
<dbReference type="AlphaFoldDB" id="A0A8J3VAE0"/>
<evidence type="ECO:0000256" key="1">
    <source>
        <dbReference type="SAM" id="SignalP"/>
    </source>
</evidence>
<sequence>MRNTARFMLLGAALISVVGLGAVETAQASTPSSITAPDPYHQGYREGYTQGMRDGRTDCRHGYAPRKHLRRAVPTQFASGWMTGYDRGFHRMCR</sequence>
<protein>
    <recommendedName>
        <fullName evidence="4">Lectin-like protein BA14k</fullName>
    </recommendedName>
</protein>